<feature type="compositionally biased region" description="Basic residues" evidence="1">
    <location>
        <begin position="266"/>
        <end position="277"/>
    </location>
</feature>
<feature type="region of interest" description="Disordered" evidence="1">
    <location>
        <begin position="223"/>
        <end position="283"/>
    </location>
</feature>
<dbReference type="PANTHER" id="PTHR37314:SF4">
    <property type="entry name" value="UPF0700 TRANSMEMBRANE PROTEIN YOAK"/>
    <property type="match status" value="1"/>
</dbReference>
<dbReference type="Proteomes" id="UP000004814">
    <property type="component" value="Unassembled WGS sequence"/>
</dbReference>
<feature type="transmembrane region" description="Helical" evidence="2">
    <location>
        <begin position="199"/>
        <end position="216"/>
    </location>
</feature>
<feature type="transmembrane region" description="Helical" evidence="2">
    <location>
        <begin position="89"/>
        <end position="110"/>
    </location>
</feature>
<feature type="transmembrane region" description="Helical" evidence="2">
    <location>
        <begin position="116"/>
        <end position="135"/>
    </location>
</feature>
<proteinExistence type="predicted"/>
<dbReference type="InterPro" id="IPR010699">
    <property type="entry name" value="DUF1275"/>
</dbReference>
<feature type="transmembrane region" description="Helical" evidence="2">
    <location>
        <begin position="173"/>
        <end position="193"/>
    </location>
</feature>
<dbReference type="Pfam" id="PF06912">
    <property type="entry name" value="DUF1275"/>
    <property type="match status" value="1"/>
</dbReference>
<dbReference type="EMBL" id="ABLK01000160">
    <property type="protein sequence ID" value="EDT39867.1"/>
    <property type="molecule type" value="Genomic_DNA"/>
</dbReference>
<evidence type="ECO:0008006" key="5">
    <source>
        <dbReference type="Google" id="ProtNLM"/>
    </source>
</evidence>
<reference evidence="3 4" key="1">
    <citation type="submission" date="2008-03" db="EMBL/GenBank/DDBJ databases">
        <title>Sequencing of the draft genome and assembly of Burkholderia ambifaria MEX-5.</title>
        <authorList>
            <consortium name="US DOE Joint Genome Institute (JGI-PGF)"/>
            <person name="Copeland A."/>
            <person name="Lucas S."/>
            <person name="Lapidus A."/>
            <person name="Glavina del Rio T."/>
            <person name="Dalin E."/>
            <person name="Tice H."/>
            <person name="Bruce D."/>
            <person name="Goodwin L."/>
            <person name="Pitluck S."/>
            <person name="Larimer F."/>
            <person name="Land M.L."/>
            <person name="Hauser L."/>
            <person name="Tiedje J."/>
            <person name="Richardson P."/>
        </authorList>
    </citation>
    <scope>NUCLEOTIDE SEQUENCE [LARGE SCALE GENOMIC DNA]</scope>
    <source>
        <strain evidence="3 4">MEX-5</strain>
    </source>
</reference>
<keyword evidence="2" id="KW-1133">Transmembrane helix</keyword>
<evidence type="ECO:0000256" key="2">
    <source>
        <dbReference type="SAM" id="Phobius"/>
    </source>
</evidence>
<evidence type="ECO:0000256" key="1">
    <source>
        <dbReference type="SAM" id="MobiDB-lite"/>
    </source>
</evidence>
<dbReference type="PATRIC" id="fig|396597.7.peg.3453"/>
<accession>B1T981</accession>
<keyword evidence="2" id="KW-0472">Membrane</keyword>
<evidence type="ECO:0000313" key="4">
    <source>
        <dbReference type="Proteomes" id="UP000004814"/>
    </source>
</evidence>
<evidence type="ECO:0000313" key="3">
    <source>
        <dbReference type="EMBL" id="EDT39867.1"/>
    </source>
</evidence>
<dbReference type="AlphaFoldDB" id="B1T981"/>
<feature type="compositionally biased region" description="Gly residues" evidence="1">
    <location>
        <begin position="224"/>
        <end position="242"/>
    </location>
</feature>
<name>B1T981_9BURK</name>
<feature type="compositionally biased region" description="Polar residues" evidence="1">
    <location>
        <begin position="253"/>
        <end position="265"/>
    </location>
</feature>
<organism evidence="3 4">
    <name type="scientific">Burkholderia ambifaria MEX-5</name>
    <dbReference type="NCBI Taxonomy" id="396597"/>
    <lineage>
        <taxon>Bacteria</taxon>
        <taxon>Pseudomonadati</taxon>
        <taxon>Pseudomonadota</taxon>
        <taxon>Betaproteobacteria</taxon>
        <taxon>Burkholderiales</taxon>
        <taxon>Burkholderiaceae</taxon>
        <taxon>Burkholderia</taxon>
        <taxon>Burkholderia cepacia complex</taxon>
    </lineage>
</organism>
<gene>
    <name evidence="3" type="ORF">BamMEX5DRAFT_4347</name>
</gene>
<sequence>MDLDGASRNLTVAALLTLSGGYLDAYTYVGHGHVFANTMTGNVALLGINLSAGEWAEALHHVPPLGGFVVAVFVAHLFGLAAQRGWMRHTAFVSLIVEIAFLGFAASGLVGASSAWLIPGISFVATLQTLSFTHLEALSYTSVMTTGNLRRAAQKLFVGLIPRYDALALHDSALLATISFCFLAGAVIGGLVTRLVPDVALWGAVLLLVGAFAEIVRRARRRAGGGGEGGAGSNGGSGGAGSNGSHSSNDSNTAIQQYSNTAIQQSRRRHATRRKPHTVNVAPGRQSRAATLFQFLSARALVL</sequence>
<dbReference type="PANTHER" id="PTHR37314">
    <property type="entry name" value="SLR0142 PROTEIN"/>
    <property type="match status" value="1"/>
</dbReference>
<feature type="compositionally biased region" description="Low complexity" evidence="1">
    <location>
        <begin position="243"/>
        <end position="252"/>
    </location>
</feature>
<keyword evidence="2" id="KW-0812">Transmembrane</keyword>
<feature type="transmembrane region" description="Helical" evidence="2">
    <location>
        <begin position="65"/>
        <end position="82"/>
    </location>
</feature>
<comment type="caution">
    <text evidence="3">The sequence shown here is derived from an EMBL/GenBank/DDBJ whole genome shotgun (WGS) entry which is preliminary data.</text>
</comment>
<protein>
    <recommendedName>
        <fullName evidence="5">DUF1275 domain-containing protein</fullName>
    </recommendedName>
</protein>